<protein>
    <submittedName>
        <fullName evidence="1">Uncharacterized protein</fullName>
    </submittedName>
</protein>
<organism evidence="1 2">
    <name type="scientific">Plakobranchus ocellatus</name>
    <dbReference type="NCBI Taxonomy" id="259542"/>
    <lineage>
        <taxon>Eukaryota</taxon>
        <taxon>Metazoa</taxon>
        <taxon>Spiralia</taxon>
        <taxon>Lophotrochozoa</taxon>
        <taxon>Mollusca</taxon>
        <taxon>Gastropoda</taxon>
        <taxon>Heterobranchia</taxon>
        <taxon>Euthyneura</taxon>
        <taxon>Panpulmonata</taxon>
        <taxon>Sacoglossa</taxon>
        <taxon>Placobranchoidea</taxon>
        <taxon>Plakobranchidae</taxon>
        <taxon>Plakobranchus</taxon>
    </lineage>
</organism>
<sequence>METSNQKNFNILTKGGWNIPEKGDLDAFGFTTSATRRVIRGSTKVQRPLLQSSHARATRFMDLCHVSQVNNKDTSGLQTLSWKAKLVHCESFSKFIFKHNSRTTQPQPGWHELE</sequence>
<dbReference type="EMBL" id="BLXT01000924">
    <property type="protein sequence ID" value="GFN81447.1"/>
    <property type="molecule type" value="Genomic_DNA"/>
</dbReference>
<comment type="caution">
    <text evidence="1">The sequence shown here is derived from an EMBL/GenBank/DDBJ whole genome shotgun (WGS) entry which is preliminary data.</text>
</comment>
<name>A0AAV3YGC6_9GAST</name>
<keyword evidence="2" id="KW-1185">Reference proteome</keyword>
<proteinExistence type="predicted"/>
<evidence type="ECO:0000313" key="1">
    <source>
        <dbReference type="EMBL" id="GFN81447.1"/>
    </source>
</evidence>
<gene>
    <name evidence="1" type="ORF">PoB_000795300</name>
</gene>
<dbReference type="Proteomes" id="UP000735302">
    <property type="component" value="Unassembled WGS sequence"/>
</dbReference>
<dbReference type="AlphaFoldDB" id="A0AAV3YGC6"/>
<evidence type="ECO:0000313" key="2">
    <source>
        <dbReference type="Proteomes" id="UP000735302"/>
    </source>
</evidence>
<accession>A0AAV3YGC6</accession>
<reference evidence="1 2" key="1">
    <citation type="journal article" date="2021" name="Elife">
        <title>Chloroplast acquisition without the gene transfer in kleptoplastic sea slugs, Plakobranchus ocellatus.</title>
        <authorList>
            <person name="Maeda T."/>
            <person name="Takahashi S."/>
            <person name="Yoshida T."/>
            <person name="Shimamura S."/>
            <person name="Takaki Y."/>
            <person name="Nagai Y."/>
            <person name="Toyoda A."/>
            <person name="Suzuki Y."/>
            <person name="Arimoto A."/>
            <person name="Ishii H."/>
            <person name="Satoh N."/>
            <person name="Nishiyama T."/>
            <person name="Hasebe M."/>
            <person name="Maruyama T."/>
            <person name="Minagawa J."/>
            <person name="Obokata J."/>
            <person name="Shigenobu S."/>
        </authorList>
    </citation>
    <scope>NUCLEOTIDE SEQUENCE [LARGE SCALE GENOMIC DNA]</scope>
</reference>